<feature type="compositionally biased region" description="Gly residues" evidence="1">
    <location>
        <begin position="22"/>
        <end position="40"/>
    </location>
</feature>
<protein>
    <recommendedName>
        <fullName evidence="2">DM2 domain-containing protein</fullName>
    </recommendedName>
</protein>
<dbReference type="Proteomes" id="UP000708208">
    <property type="component" value="Unassembled WGS sequence"/>
</dbReference>
<proteinExistence type="predicted"/>
<evidence type="ECO:0000313" key="3">
    <source>
        <dbReference type="EMBL" id="CAG7826589.1"/>
    </source>
</evidence>
<feature type="compositionally biased region" description="Basic and acidic residues" evidence="1">
    <location>
        <begin position="8"/>
        <end position="18"/>
    </location>
</feature>
<evidence type="ECO:0000259" key="2">
    <source>
        <dbReference type="PROSITE" id="PS51925"/>
    </source>
</evidence>
<feature type="domain" description="DM2" evidence="2">
    <location>
        <begin position="40"/>
        <end position="117"/>
    </location>
</feature>
<dbReference type="InterPro" id="IPR003121">
    <property type="entry name" value="SWIB_MDM2_domain"/>
</dbReference>
<evidence type="ECO:0000256" key="1">
    <source>
        <dbReference type="SAM" id="MobiDB-lite"/>
    </source>
</evidence>
<keyword evidence="4" id="KW-1185">Reference proteome</keyword>
<organism evidence="3 4">
    <name type="scientific">Allacma fusca</name>
    <dbReference type="NCBI Taxonomy" id="39272"/>
    <lineage>
        <taxon>Eukaryota</taxon>
        <taxon>Metazoa</taxon>
        <taxon>Ecdysozoa</taxon>
        <taxon>Arthropoda</taxon>
        <taxon>Hexapoda</taxon>
        <taxon>Collembola</taxon>
        <taxon>Symphypleona</taxon>
        <taxon>Sminthuridae</taxon>
        <taxon>Allacma</taxon>
    </lineage>
</organism>
<dbReference type="InterPro" id="IPR019835">
    <property type="entry name" value="SWIB_domain"/>
</dbReference>
<comment type="caution">
    <text evidence="3">The sequence shown here is derived from an EMBL/GenBank/DDBJ whole genome shotgun (WGS) entry which is preliminary data.</text>
</comment>
<dbReference type="SMART" id="SM00151">
    <property type="entry name" value="SWIB"/>
    <property type="match status" value="1"/>
</dbReference>
<dbReference type="EMBL" id="CAJVCH010540371">
    <property type="protein sequence ID" value="CAG7826589.1"/>
    <property type="molecule type" value="Genomic_DNA"/>
</dbReference>
<dbReference type="CDD" id="cd10567">
    <property type="entry name" value="SWIB-MDM2_like"/>
    <property type="match status" value="1"/>
</dbReference>
<feature type="region of interest" description="Disordered" evidence="1">
    <location>
        <begin position="1"/>
        <end position="44"/>
    </location>
</feature>
<name>A0A8J2PKG4_9HEXA</name>
<sequence>TKKSKGKKGSDSDDDWKKGSKRGGGAAKGAKKAGGGGGTGYTKTCRLSPELARVMGEEAMARHEVVKRMWKIIKEKNLYDPKNKQFAICNEDLLPIFGVKRFRTFGMMKYLKNHFTD</sequence>
<dbReference type="Pfam" id="PF02201">
    <property type="entry name" value="SWIB"/>
    <property type="match status" value="1"/>
</dbReference>
<accession>A0A8J2PKG4</accession>
<feature type="non-terminal residue" evidence="3">
    <location>
        <position position="1"/>
    </location>
</feature>
<dbReference type="OrthoDB" id="10251073at2759"/>
<reference evidence="3" key="1">
    <citation type="submission" date="2021-06" db="EMBL/GenBank/DDBJ databases">
        <authorList>
            <person name="Hodson N. C."/>
            <person name="Mongue J. A."/>
            <person name="Jaron S. K."/>
        </authorList>
    </citation>
    <scope>NUCLEOTIDE SEQUENCE</scope>
</reference>
<dbReference type="PANTHER" id="PTHR13844">
    <property type="entry name" value="SWI/SNF-RELATED MATRIX-ASSOCIATED ACTIN-DEPENDENT REGULATOR OF CHROMATIN SUBFAMILY D"/>
    <property type="match status" value="1"/>
</dbReference>
<evidence type="ECO:0000313" key="4">
    <source>
        <dbReference type="Proteomes" id="UP000708208"/>
    </source>
</evidence>
<dbReference type="PROSITE" id="PS51925">
    <property type="entry name" value="SWIB_MDM2"/>
    <property type="match status" value="1"/>
</dbReference>
<gene>
    <name evidence="3" type="ORF">AFUS01_LOCUS36636</name>
</gene>
<dbReference type="AlphaFoldDB" id="A0A8J2PKG4"/>